<evidence type="ECO:0000256" key="3">
    <source>
        <dbReference type="ARBA" id="ARBA00023015"/>
    </source>
</evidence>
<keyword evidence="9" id="KW-1185">Reference proteome</keyword>
<dbReference type="SUPFAM" id="SSF46894">
    <property type="entry name" value="C-terminal effector domain of the bipartite response regulators"/>
    <property type="match status" value="1"/>
</dbReference>
<name>A0A1I5Z7N5_9BACI</name>
<dbReference type="PRINTS" id="PR00038">
    <property type="entry name" value="HTHLUXR"/>
</dbReference>
<dbReference type="OrthoDB" id="188043at2"/>
<keyword evidence="3" id="KW-0805">Transcription regulation</keyword>
<accession>A0A1I5Z7N5</accession>
<dbReference type="Pfam" id="PF00196">
    <property type="entry name" value="GerE"/>
    <property type="match status" value="1"/>
</dbReference>
<dbReference type="SMART" id="SM00421">
    <property type="entry name" value="HTH_LUXR"/>
    <property type="match status" value="1"/>
</dbReference>
<evidence type="ECO:0000313" key="8">
    <source>
        <dbReference type="EMBL" id="SFQ52365.1"/>
    </source>
</evidence>
<dbReference type="GO" id="GO:0000160">
    <property type="term" value="P:phosphorelay signal transduction system"/>
    <property type="evidence" value="ECO:0007669"/>
    <property type="project" value="InterPro"/>
</dbReference>
<dbReference type="PANTHER" id="PTHR43214">
    <property type="entry name" value="TWO-COMPONENT RESPONSE REGULATOR"/>
    <property type="match status" value="1"/>
</dbReference>
<dbReference type="Proteomes" id="UP000198734">
    <property type="component" value="Unassembled WGS sequence"/>
</dbReference>
<feature type="modified residue" description="4-aspartylphosphate" evidence="6">
    <location>
        <position position="57"/>
    </location>
</feature>
<sequence length="224" mass="25658">MSEIIKIMIAEDFSLLLEDLSELINAQEDMQVVATASTGKEMIDLAKSIEHDIILMDIEMENTTAGIIATEYIRDWDKSEKIIYLTAHETDEFILTAMGTGAIDYMVKGIPDEELLNHIRSAYNGHSLLEGKIQQVVMQEYKRLQLSERGLLFFIQNISNLTMTERELIRYLIKGMKIREIAMERSVEVVTIKSQISTLLKKFGVSRTKEIVKKINDLNLSHLF</sequence>
<evidence type="ECO:0000313" key="9">
    <source>
        <dbReference type="Proteomes" id="UP000198734"/>
    </source>
</evidence>
<reference evidence="9" key="1">
    <citation type="submission" date="2016-10" db="EMBL/GenBank/DDBJ databases">
        <authorList>
            <person name="Varghese N."/>
            <person name="Submissions S."/>
        </authorList>
    </citation>
    <scope>NUCLEOTIDE SEQUENCE [LARGE SCALE GENOMIC DNA]</scope>
    <source>
        <strain evidence="9">DSM 11706</strain>
    </source>
</reference>
<evidence type="ECO:0000256" key="5">
    <source>
        <dbReference type="ARBA" id="ARBA00023163"/>
    </source>
</evidence>
<keyword evidence="4" id="KW-0238">DNA-binding</keyword>
<protein>
    <submittedName>
        <fullName evidence="8">Two component transcriptional regulator, LuxR family</fullName>
    </submittedName>
</protein>
<evidence type="ECO:0000256" key="1">
    <source>
        <dbReference type="ARBA" id="ARBA00004496"/>
    </source>
</evidence>
<comment type="subcellular location">
    <subcellularLocation>
        <location evidence="1">Cytoplasm</location>
    </subcellularLocation>
</comment>
<dbReference type="InterPro" id="IPR001789">
    <property type="entry name" value="Sig_transdc_resp-reg_receiver"/>
</dbReference>
<dbReference type="InterPro" id="IPR058245">
    <property type="entry name" value="NreC/VraR/RcsB-like_REC"/>
</dbReference>
<proteinExistence type="predicted"/>
<dbReference type="SUPFAM" id="SSF52172">
    <property type="entry name" value="CheY-like"/>
    <property type="match status" value="1"/>
</dbReference>
<dbReference type="Pfam" id="PF00072">
    <property type="entry name" value="Response_reg"/>
    <property type="match status" value="1"/>
</dbReference>
<evidence type="ECO:0000256" key="4">
    <source>
        <dbReference type="ARBA" id="ARBA00023125"/>
    </source>
</evidence>
<dbReference type="InterPro" id="IPR000792">
    <property type="entry name" value="Tscrpt_reg_LuxR_C"/>
</dbReference>
<gene>
    <name evidence="8" type="ORF">SAMN05421670_2464</name>
</gene>
<dbReference type="CDD" id="cd17535">
    <property type="entry name" value="REC_NarL-like"/>
    <property type="match status" value="1"/>
</dbReference>
<dbReference type="STRING" id="126156.SAMN05421670_2464"/>
<dbReference type="EMBL" id="FOXU01000004">
    <property type="protein sequence ID" value="SFQ52365.1"/>
    <property type="molecule type" value="Genomic_DNA"/>
</dbReference>
<keyword evidence="5" id="KW-0804">Transcription</keyword>
<feature type="domain" description="Response regulatory" evidence="7">
    <location>
        <begin position="6"/>
        <end position="123"/>
    </location>
</feature>
<dbReference type="PROSITE" id="PS50110">
    <property type="entry name" value="RESPONSE_REGULATORY"/>
    <property type="match status" value="1"/>
</dbReference>
<organism evidence="8 9">
    <name type="scientific">Psychrobacillus psychrotolerans</name>
    <dbReference type="NCBI Taxonomy" id="126156"/>
    <lineage>
        <taxon>Bacteria</taxon>
        <taxon>Bacillati</taxon>
        <taxon>Bacillota</taxon>
        <taxon>Bacilli</taxon>
        <taxon>Bacillales</taxon>
        <taxon>Bacillaceae</taxon>
        <taxon>Psychrobacillus</taxon>
    </lineage>
</organism>
<keyword evidence="2 6" id="KW-0597">Phosphoprotein</keyword>
<evidence type="ECO:0000259" key="7">
    <source>
        <dbReference type="PROSITE" id="PS50110"/>
    </source>
</evidence>
<dbReference type="RefSeq" id="WP_093537192.1">
    <property type="nucleotide sequence ID" value="NZ_FOXU01000004.1"/>
</dbReference>
<dbReference type="InterPro" id="IPR016032">
    <property type="entry name" value="Sig_transdc_resp-reg_C-effctor"/>
</dbReference>
<dbReference type="InterPro" id="IPR039420">
    <property type="entry name" value="WalR-like"/>
</dbReference>
<dbReference type="PANTHER" id="PTHR43214:SF43">
    <property type="entry name" value="TWO-COMPONENT RESPONSE REGULATOR"/>
    <property type="match status" value="1"/>
</dbReference>
<evidence type="ECO:0000256" key="2">
    <source>
        <dbReference type="ARBA" id="ARBA00022553"/>
    </source>
</evidence>
<dbReference type="Gene3D" id="3.40.50.2300">
    <property type="match status" value="1"/>
</dbReference>
<dbReference type="AlphaFoldDB" id="A0A1I5Z7N5"/>
<dbReference type="GO" id="GO:0003677">
    <property type="term" value="F:DNA binding"/>
    <property type="evidence" value="ECO:0007669"/>
    <property type="project" value="UniProtKB-KW"/>
</dbReference>
<dbReference type="SMART" id="SM00448">
    <property type="entry name" value="REC"/>
    <property type="match status" value="1"/>
</dbReference>
<dbReference type="InterPro" id="IPR011006">
    <property type="entry name" value="CheY-like_superfamily"/>
</dbReference>
<evidence type="ECO:0000256" key="6">
    <source>
        <dbReference type="PROSITE-ProRule" id="PRU00169"/>
    </source>
</evidence>
<dbReference type="GO" id="GO:0006355">
    <property type="term" value="P:regulation of DNA-templated transcription"/>
    <property type="evidence" value="ECO:0007669"/>
    <property type="project" value="InterPro"/>
</dbReference>
<dbReference type="GO" id="GO:0005737">
    <property type="term" value="C:cytoplasm"/>
    <property type="evidence" value="ECO:0007669"/>
    <property type="project" value="UniProtKB-SubCell"/>
</dbReference>